<sequence>MTSFFAAAATVNSSGTPRRPVLSPRVAVDHARIRWIICARALTLAPTCVLGCPLEAGTSFCGQSGHLKFRSGMVLWALQRPTHSFSHTRSTLHTVHTTTSD</sequence>
<organism evidence="1">
    <name type="scientific">Culex pipiens</name>
    <name type="common">House mosquito</name>
    <dbReference type="NCBI Taxonomy" id="7175"/>
    <lineage>
        <taxon>Eukaryota</taxon>
        <taxon>Metazoa</taxon>
        <taxon>Ecdysozoa</taxon>
        <taxon>Arthropoda</taxon>
        <taxon>Hexapoda</taxon>
        <taxon>Insecta</taxon>
        <taxon>Pterygota</taxon>
        <taxon>Neoptera</taxon>
        <taxon>Endopterygota</taxon>
        <taxon>Diptera</taxon>
        <taxon>Nematocera</taxon>
        <taxon>Culicoidea</taxon>
        <taxon>Culicidae</taxon>
        <taxon>Culicinae</taxon>
        <taxon>Culicini</taxon>
        <taxon>Culex</taxon>
        <taxon>Culex</taxon>
    </lineage>
</organism>
<dbReference type="EMBL" id="HBUE01077542">
    <property type="protein sequence ID" value="CAG6475935.1"/>
    <property type="molecule type" value="Transcribed_RNA"/>
</dbReference>
<accession>A0A8D8FM49</accession>
<protein>
    <submittedName>
        <fullName evidence="1">(northern house mosquito) hypothetical protein</fullName>
    </submittedName>
</protein>
<dbReference type="AlphaFoldDB" id="A0A8D8FM49"/>
<name>A0A8D8FM49_CULPI</name>
<proteinExistence type="predicted"/>
<reference evidence="1" key="1">
    <citation type="submission" date="2021-05" db="EMBL/GenBank/DDBJ databases">
        <authorList>
            <person name="Alioto T."/>
            <person name="Alioto T."/>
            <person name="Gomez Garrido J."/>
        </authorList>
    </citation>
    <scope>NUCLEOTIDE SEQUENCE</scope>
</reference>
<evidence type="ECO:0000313" key="1">
    <source>
        <dbReference type="EMBL" id="CAG6475935.1"/>
    </source>
</evidence>